<feature type="domain" description="Enoyl reductase (ER)" evidence="3">
    <location>
        <begin position="10"/>
        <end position="327"/>
    </location>
</feature>
<dbReference type="GO" id="GO:0005829">
    <property type="term" value="C:cytosol"/>
    <property type="evidence" value="ECO:0007669"/>
    <property type="project" value="TreeGrafter"/>
</dbReference>
<dbReference type="GO" id="GO:0035925">
    <property type="term" value="F:mRNA 3'-UTR AU-rich region binding"/>
    <property type="evidence" value="ECO:0007669"/>
    <property type="project" value="TreeGrafter"/>
</dbReference>
<sequence>MHAIQFSRFGGPEVLEVVDLPTPAIGPGQLLVRCAAVGVNFAETLQRQDRYALTPSLPAVPGVEAAGTVAAIGPGVDGFRLGERVAAPLFAAGAHGGGYAQYVLIDAAWAVPLPDGLSWEAAVALQVQGLSALALSRQVPVAGRSVLITAAAGGVGSLLVQLTRQAGARQVIAAVGAADKLDFVRALGADVALDYSQPDWTAALRAASGGQGPELVYESVGGAVTMDCLQQLAPGGHLRIFGALNIQSFALGVPELLGLIFRNQSLGGFALVPLLTPQRVRHDLAELYAQALDGRLQVHVGGCYPLAEAASAHRALEARGTRGKLLLLA</sequence>
<name>A0A317MX27_9GAMM</name>
<dbReference type="Gene3D" id="3.90.180.10">
    <property type="entry name" value="Medium-chain alcohol dehydrogenases, catalytic domain"/>
    <property type="match status" value="1"/>
</dbReference>
<dbReference type="RefSeq" id="WP_110019641.1">
    <property type="nucleotide sequence ID" value="NZ_QGTJ01000010.1"/>
</dbReference>
<reference evidence="4 5" key="1">
    <citation type="submission" date="2018-05" db="EMBL/GenBank/DDBJ databases">
        <title>Genomic Encyclopedia of Type Strains, Phase IV (KMG-IV): sequencing the most valuable type-strain genomes for metagenomic binning, comparative biology and taxonomic classification.</title>
        <authorList>
            <person name="Goeker M."/>
        </authorList>
    </citation>
    <scope>NUCLEOTIDE SEQUENCE [LARGE SCALE GENOMIC DNA]</scope>
    <source>
        <strain evidence="4 5">DSM 23606</strain>
    </source>
</reference>
<dbReference type="SMART" id="SM00829">
    <property type="entry name" value="PKS_ER"/>
    <property type="match status" value="1"/>
</dbReference>
<dbReference type="EMBL" id="QGTJ01000010">
    <property type="protein sequence ID" value="PWV59519.1"/>
    <property type="molecule type" value="Genomic_DNA"/>
</dbReference>
<dbReference type="InterPro" id="IPR020843">
    <property type="entry name" value="ER"/>
</dbReference>
<dbReference type="Proteomes" id="UP000246569">
    <property type="component" value="Unassembled WGS sequence"/>
</dbReference>
<accession>A0A317MX27</accession>
<dbReference type="InterPro" id="IPR013154">
    <property type="entry name" value="ADH-like_N"/>
</dbReference>
<evidence type="ECO:0000259" key="3">
    <source>
        <dbReference type="SMART" id="SM00829"/>
    </source>
</evidence>
<keyword evidence="5" id="KW-1185">Reference proteome</keyword>
<evidence type="ECO:0000256" key="1">
    <source>
        <dbReference type="ARBA" id="ARBA00022857"/>
    </source>
</evidence>
<evidence type="ECO:0000256" key="2">
    <source>
        <dbReference type="ARBA" id="ARBA00023002"/>
    </source>
</evidence>
<gene>
    <name evidence="4" type="ORF">C7443_11064</name>
</gene>
<dbReference type="AlphaFoldDB" id="A0A317MX27"/>
<dbReference type="SUPFAM" id="SSF50129">
    <property type="entry name" value="GroES-like"/>
    <property type="match status" value="1"/>
</dbReference>
<dbReference type="GO" id="GO:0070402">
    <property type="term" value="F:NADPH binding"/>
    <property type="evidence" value="ECO:0007669"/>
    <property type="project" value="TreeGrafter"/>
</dbReference>
<dbReference type="InterPro" id="IPR036291">
    <property type="entry name" value="NAD(P)-bd_dom_sf"/>
</dbReference>
<protein>
    <submittedName>
        <fullName evidence="4">NADPH:quinone reductase-like Zn-dependent oxidoreductase</fullName>
    </submittedName>
</protein>
<dbReference type="Gene3D" id="3.40.50.720">
    <property type="entry name" value="NAD(P)-binding Rossmann-like Domain"/>
    <property type="match status" value="1"/>
</dbReference>
<dbReference type="GO" id="GO:0003960">
    <property type="term" value="F:quinone reductase (NADPH) activity"/>
    <property type="evidence" value="ECO:0007669"/>
    <property type="project" value="TreeGrafter"/>
</dbReference>
<dbReference type="Pfam" id="PF00107">
    <property type="entry name" value="ADH_zinc_N"/>
    <property type="match status" value="1"/>
</dbReference>
<proteinExistence type="predicted"/>
<dbReference type="PANTHER" id="PTHR48106">
    <property type="entry name" value="QUINONE OXIDOREDUCTASE PIG3-RELATED"/>
    <property type="match status" value="1"/>
</dbReference>
<keyword evidence="1" id="KW-0521">NADP</keyword>
<dbReference type="Pfam" id="PF08240">
    <property type="entry name" value="ADH_N"/>
    <property type="match status" value="1"/>
</dbReference>
<evidence type="ECO:0000313" key="5">
    <source>
        <dbReference type="Proteomes" id="UP000246569"/>
    </source>
</evidence>
<evidence type="ECO:0000313" key="4">
    <source>
        <dbReference type="EMBL" id="PWV59519.1"/>
    </source>
</evidence>
<comment type="caution">
    <text evidence="4">The sequence shown here is derived from an EMBL/GenBank/DDBJ whole genome shotgun (WGS) entry which is preliminary data.</text>
</comment>
<dbReference type="InterPro" id="IPR011032">
    <property type="entry name" value="GroES-like_sf"/>
</dbReference>
<dbReference type="OrthoDB" id="9785812at2"/>
<dbReference type="PANTHER" id="PTHR48106:SF13">
    <property type="entry name" value="QUINONE OXIDOREDUCTASE-RELATED"/>
    <property type="match status" value="1"/>
</dbReference>
<organism evidence="4 5">
    <name type="scientific">Plasticicumulans acidivorans</name>
    <dbReference type="NCBI Taxonomy" id="886464"/>
    <lineage>
        <taxon>Bacteria</taxon>
        <taxon>Pseudomonadati</taxon>
        <taxon>Pseudomonadota</taxon>
        <taxon>Gammaproteobacteria</taxon>
        <taxon>Candidatus Competibacteraceae</taxon>
        <taxon>Plasticicumulans</taxon>
    </lineage>
</organism>
<keyword evidence="2" id="KW-0560">Oxidoreductase</keyword>
<dbReference type="SUPFAM" id="SSF51735">
    <property type="entry name" value="NAD(P)-binding Rossmann-fold domains"/>
    <property type="match status" value="1"/>
</dbReference>
<dbReference type="InterPro" id="IPR013149">
    <property type="entry name" value="ADH-like_C"/>
</dbReference>